<feature type="domain" description="ABC transmembrane type-1" evidence="10">
    <location>
        <begin position="10"/>
        <end position="210"/>
    </location>
</feature>
<dbReference type="RefSeq" id="WP_027508810.1">
    <property type="nucleotide sequence ID" value="NZ_CP104143.1"/>
</dbReference>
<evidence type="ECO:0000313" key="12">
    <source>
        <dbReference type="EMBL" id="UWU15504.1"/>
    </source>
</evidence>
<keyword evidence="7" id="KW-1133">Transmembrane helix</keyword>
<dbReference type="GO" id="GO:0043190">
    <property type="term" value="C:ATP-binding cassette (ABC) transporter complex"/>
    <property type="evidence" value="ECO:0007669"/>
    <property type="project" value="InterPro"/>
</dbReference>
<evidence type="ECO:0000256" key="8">
    <source>
        <dbReference type="ARBA" id="ARBA00023136"/>
    </source>
</evidence>
<dbReference type="InterPro" id="IPR035906">
    <property type="entry name" value="MetI-like_sf"/>
</dbReference>
<reference evidence="11 13" key="2">
    <citation type="submission" date="2017-12" db="EMBL/GenBank/DDBJ databases">
        <title>Genome sequence of Rhizobium sullae HCNT1 isolated from Sulla coronaria nodules and featuring peculiar denitrification phenotypes.</title>
        <authorList>
            <person name="De Diego-Diaz B."/>
            <person name="Treu L."/>
            <person name="Campanaro S."/>
            <person name="Da Silva Duarte V."/>
            <person name="Basaglia M."/>
            <person name="Favaro L."/>
            <person name="Casella S."/>
            <person name="Squartini A."/>
        </authorList>
    </citation>
    <scope>NUCLEOTIDE SEQUENCE [LARGE SCALE GENOMIC DNA]</scope>
    <source>
        <strain evidence="11 13">HCNT1</strain>
    </source>
</reference>
<keyword evidence="3 9" id="KW-0813">Transport</keyword>
<dbReference type="OrthoDB" id="7255919at2"/>
<evidence type="ECO:0000256" key="7">
    <source>
        <dbReference type="ARBA" id="ARBA00022989"/>
    </source>
</evidence>
<dbReference type="GO" id="GO:0022857">
    <property type="term" value="F:transmembrane transporter activity"/>
    <property type="evidence" value="ECO:0007669"/>
    <property type="project" value="InterPro"/>
</dbReference>
<keyword evidence="14" id="KW-1185">Reference proteome</keyword>
<dbReference type="Pfam" id="PF00528">
    <property type="entry name" value="BPD_transp_1"/>
    <property type="match status" value="1"/>
</dbReference>
<keyword evidence="6" id="KW-0029">Amino-acid transport</keyword>
<organism evidence="11 13">
    <name type="scientific">Rhizobium sullae</name>
    <name type="common">Rhizobium hedysari</name>
    <dbReference type="NCBI Taxonomy" id="50338"/>
    <lineage>
        <taxon>Bacteria</taxon>
        <taxon>Pseudomonadati</taxon>
        <taxon>Pseudomonadota</taxon>
        <taxon>Alphaproteobacteria</taxon>
        <taxon>Hyphomicrobiales</taxon>
        <taxon>Rhizobiaceae</taxon>
        <taxon>Rhizobium/Agrobacterium group</taxon>
        <taxon>Rhizobium</taxon>
    </lineage>
</organism>
<dbReference type="Proteomes" id="UP001060123">
    <property type="component" value="Chromosome"/>
</dbReference>
<evidence type="ECO:0000256" key="4">
    <source>
        <dbReference type="ARBA" id="ARBA00022475"/>
    </source>
</evidence>
<dbReference type="EMBL" id="CP104143">
    <property type="protein sequence ID" value="UWU15504.1"/>
    <property type="molecule type" value="Genomic_DNA"/>
</dbReference>
<comment type="subcellular location">
    <subcellularLocation>
        <location evidence="1">Cell inner membrane</location>
        <topology evidence="1">Multi-pass membrane protein</topology>
    </subcellularLocation>
    <subcellularLocation>
        <location evidence="9">Cell membrane</location>
        <topology evidence="9">Multi-pass membrane protein</topology>
    </subcellularLocation>
</comment>
<dbReference type="CDD" id="cd06261">
    <property type="entry name" value="TM_PBP2"/>
    <property type="match status" value="1"/>
</dbReference>
<dbReference type="PANTHER" id="PTHR30614">
    <property type="entry name" value="MEMBRANE COMPONENT OF AMINO ACID ABC TRANSPORTER"/>
    <property type="match status" value="1"/>
</dbReference>
<evidence type="ECO:0000256" key="6">
    <source>
        <dbReference type="ARBA" id="ARBA00022970"/>
    </source>
</evidence>
<proteinExistence type="inferred from homology"/>
<name>A0A2N0DAB4_RHISU</name>
<keyword evidence="5" id="KW-0812">Transmembrane</keyword>
<keyword evidence="4" id="KW-1003">Cell membrane</keyword>
<dbReference type="InterPro" id="IPR043429">
    <property type="entry name" value="ArtM/GltK/GlnP/TcyL/YhdX-like"/>
</dbReference>
<evidence type="ECO:0000256" key="3">
    <source>
        <dbReference type="ARBA" id="ARBA00022448"/>
    </source>
</evidence>
<dbReference type="InterPro" id="IPR010065">
    <property type="entry name" value="AA_ABC_transptr_permease_3TM"/>
</dbReference>
<dbReference type="PROSITE" id="PS50928">
    <property type="entry name" value="ABC_TM1"/>
    <property type="match status" value="1"/>
</dbReference>
<dbReference type="STRING" id="1041146.GCA_000427985_04171"/>
<gene>
    <name evidence="11" type="ORF">CWR43_13320</name>
    <name evidence="12" type="ORF">N2599_05735</name>
</gene>
<evidence type="ECO:0000313" key="11">
    <source>
        <dbReference type="EMBL" id="PKA43043.1"/>
    </source>
</evidence>
<dbReference type="NCBIfam" id="TIGR01726">
    <property type="entry name" value="HEQRo_perm_3TM"/>
    <property type="match status" value="1"/>
</dbReference>
<dbReference type="PANTHER" id="PTHR30614:SF0">
    <property type="entry name" value="L-CYSTINE TRANSPORT SYSTEM PERMEASE PROTEIN TCYL"/>
    <property type="match status" value="1"/>
</dbReference>
<evidence type="ECO:0000256" key="1">
    <source>
        <dbReference type="ARBA" id="ARBA00004429"/>
    </source>
</evidence>
<evidence type="ECO:0000313" key="13">
    <source>
        <dbReference type="Proteomes" id="UP000232164"/>
    </source>
</evidence>
<keyword evidence="8" id="KW-0472">Membrane</keyword>
<dbReference type="AlphaFoldDB" id="A0A2N0DAB4"/>
<reference evidence="12" key="3">
    <citation type="submission" date="2022-09" db="EMBL/GenBank/DDBJ databases">
        <title>Australian commercial rhizobial inoculants.</title>
        <authorList>
            <person name="Kohlmeier M.G."/>
            <person name="O'Hara G.W."/>
            <person name="Colombi E."/>
            <person name="Ramsay J.P."/>
            <person name="Terpolilli J."/>
        </authorList>
    </citation>
    <scope>NUCLEOTIDE SEQUENCE</scope>
    <source>
        <strain evidence="12">WSM1592</strain>
    </source>
</reference>
<accession>A0A2N0DAB4</accession>
<reference evidence="11 13" key="1">
    <citation type="submission" date="2017-11" db="EMBL/GenBank/DDBJ databases">
        <authorList>
            <person name="Han C.G."/>
        </authorList>
    </citation>
    <scope>NUCLEOTIDE SEQUENCE [LARGE SCALE GENOMIC DNA]</scope>
    <source>
        <strain evidence="11 13">HCNT1</strain>
    </source>
</reference>
<dbReference type="InterPro" id="IPR000515">
    <property type="entry name" value="MetI-like"/>
</dbReference>
<dbReference type="GO" id="GO:0006865">
    <property type="term" value="P:amino acid transport"/>
    <property type="evidence" value="ECO:0007669"/>
    <property type="project" value="UniProtKB-KW"/>
</dbReference>
<dbReference type="Proteomes" id="UP000232164">
    <property type="component" value="Unassembled WGS sequence"/>
</dbReference>
<comment type="similarity">
    <text evidence="2">Belongs to the binding-protein-dependent transport system permease family. HisMQ subfamily.</text>
</comment>
<evidence type="ECO:0000256" key="9">
    <source>
        <dbReference type="RuleBase" id="RU363032"/>
    </source>
</evidence>
<evidence type="ECO:0000256" key="5">
    <source>
        <dbReference type="ARBA" id="ARBA00022692"/>
    </source>
</evidence>
<dbReference type="SUPFAM" id="SSF161098">
    <property type="entry name" value="MetI-like"/>
    <property type="match status" value="1"/>
</dbReference>
<dbReference type="EMBL" id="PIQN01000008">
    <property type="protein sequence ID" value="PKA43043.1"/>
    <property type="molecule type" value="Genomic_DNA"/>
</dbReference>
<protein>
    <submittedName>
        <fullName evidence="11">Amino acid ABC transporter permease</fullName>
    </submittedName>
</protein>
<dbReference type="Gene3D" id="1.10.3720.10">
    <property type="entry name" value="MetI-like"/>
    <property type="match status" value="1"/>
</dbReference>
<evidence type="ECO:0000256" key="2">
    <source>
        <dbReference type="ARBA" id="ARBA00010072"/>
    </source>
</evidence>
<sequence>MDLSIMIPELLSALPLTLAITFTAMIAGFVLALIATTFRVRRTPVVSQFADLYVSYARSVPVVLQLFVAFYGLPLVVDLFDVEDFVSPNVAAMVGLSLYHGGYLSEVLRPAYLAVERGQHDAADSLGYTFRQKILRVVGPQAVHIALPGYGNAIIYLIHNVALVMYIGAADVMATAHLVMERDYNQYQFETYLVLAVIYSLLCLVAWLVVRFFEMRNSKFAPAATPAKVTMMASV</sequence>
<evidence type="ECO:0000313" key="14">
    <source>
        <dbReference type="Proteomes" id="UP001060123"/>
    </source>
</evidence>
<evidence type="ECO:0000259" key="10">
    <source>
        <dbReference type="PROSITE" id="PS50928"/>
    </source>
</evidence>